<dbReference type="Pfam" id="PF02518">
    <property type="entry name" value="HATPase_c"/>
    <property type="match status" value="1"/>
</dbReference>
<organism evidence="7 8">
    <name type="scientific">Candidatus Nomurabacteria bacterium RIFCSPLOWO2_01_FULL_33_17</name>
    <dbReference type="NCBI Taxonomy" id="1801764"/>
    <lineage>
        <taxon>Bacteria</taxon>
        <taxon>Candidatus Nomuraibacteriota</taxon>
    </lineage>
</organism>
<keyword evidence="5" id="KW-0418">Kinase</keyword>
<dbReference type="EMBL" id="MFUO01000005">
    <property type="protein sequence ID" value="OGI84239.1"/>
    <property type="molecule type" value="Genomic_DNA"/>
</dbReference>
<dbReference type="SMART" id="SM00388">
    <property type="entry name" value="HisKA"/>
    <property type="match status" value="1"/>
</dbReference>
<keyword evidence="4" id="KW-0808">Transferase</keyword>
<feature type="domain" description="Histidine kinase" evidence="6">
    <location>
        <begin position="18"/>
        <end position="238"/>
    </location>
</feature>
<dbReference type="CDD" id="cd00075">
    <property type="entry name" value="HATPase"/>
    <property type="match status" value="1"/>
</dbReference>
<dbReference type="SUPFAM" id="SSF47384">
    <property type="entry name" value="Homodimeric domain of signal transducing histidine kinase"/>
    <property type="match status" value="1"/>
</dbReference>
<dbReference type="AlphaFoldDB" id="A0A1F6WQS1"/>
<evidence type="ECO:0000256" key="1">
    <source>
        <dbReference type="ARBA" id="ARBA00000085"/>
    </source>
</evidence>
<dbReference type="FunFam" id="3.30.565.10:FF:000006">
    <property type="entry name" value="Sensor histidine kinase WalK"/>
    <property type="match status" value="1"/>
</dbReference>
<dbReference type="InterPro" id="IPR003594">
    <property type="entry name" value="HATPase_dom"/>
</dbReference>
<evidence type="ECO:0000256" key="3">
    <source>
        <dbReference type="ARBA" id="ARBA00022553"/>
    </source>
</evidence>
<dbReference type="InterPro" id="IPR036097">
    <property type="entry name" value="HisK_dim/P_sf"/>
</dbReference>
<comment type="catalytic activity">
    <reaction evidence="1">
        <text>ATP + protein L-histidine = ADP + protein N-phospho-L-histidine.</text>
        <dbReference type="EC" id="2.7.13.3"/>
    </reaction>
</comment>
<evidence type="ECO:0000313" key="8">
    <source>
        <dbReference type="Proteomes" id="UP000178184"/>
    </source>
</evidence>
<dbReference type="Pfam" id="PF00512">
    <property type="entry name" value="HisKA"/>
    <property type="match status" value="1"/>
</dbReference>
<dbReference type="PRINTS" id="PR00344">
    <property type="entry name" value="BCTRLSENSOR"/>
</dbReference>
<dbReference type="PROSITE" id="PS50109">
    <property type="entry name" value="HIS_KIN"/>
    <property type="match status" value="1"/>
</dbReference>
<sequence length="243" mass="26917">MAEYKTPENLTREETLSMISHELRTSLTASKWMLEMLQDGDVGELSPTQKEMINKLTTSNARMMDVATNLIMLSRASSEESRYNMESIDIVNVIDSVVFEFGSEAFSQHIEMIYVKPTGDFPKVFGDESKLRIVFQNLIDNAIKYSKEGDRVVVSLSQKEDMVIVTVKDTGIGIADKDLPLVMSQFYRAPNAAKKAQAGSGIGLYICARIVEGHKGKIDIDSSLEHGSAISVYLPTFTGQSSL</sequence>
<dbReference type="CDD" id="cd00082">
    <property type="entry name" value="HisKA"/>
    <property type="match status" value="1"/>
</dbReference>
<dbReference type="InterPro" id="IPR003661">
    <property type="entry name" value="HisK_dim/P_dom"/>
</dbReference>
<dbReference type="GO" id="GO:0000155">
    <property type="term" value="F:phosphorelay sensor kinase activity"/>
    <property type="evidence" value="ECO:0007669"/>
    <property type="project" value="InterPro"/>
</dbReference>
<dbReference type="InterPro" id="IPR005467">
    <property type="entry name" value="His_kinase_dom"/>
</dbReference>
<dbReference type="EC" id="2.7.13.3" evidence="2"/>
<dbReference type="PANTHER" id="PTHR43547:SF2">
    <property type="entry name" value="HYBRID SIGNAL TRANSDUCTION HISTIDINE KINASE C"/>
    <property type="match status" value="1"/>
</dbReference>
<dbReference type="InterPro" id="IPR036890">
    <property type="entry name" value="HATPase_C_sf"/>
</dbReference>
<reference evidence="7 8" key="1">
    <citation type="journal article" date="2016" name="Nat. Commun.">
        <title>Thousands of microbial genomes shed light on interconnected biogeochemical processes in an aquifer system.</title>
        <authorList>
            <person name="Anantharaman K."/>
            <person name="Brown C.T."/>
            <person name="Hug L.A."/>
            <person name="Sharon I."/>
            <person name="Castelle C.J."/>
            <person name="Probst A.J."/>
            <person name="Thomas B.C."/>
            <person name="Singh A."/>
            <person name="Wilkins M.J."/>
            <person name="Karaoz U."/>
            <person name="Brodie E.L."/>
            <person name="Williams K.H."/>
            <person name="Hubbard S.S."/>
            <person name="Banfield J.F."/>
        </authorList>
    </citation>
    <scope>NUCLEOTIDE SEQUENCE [LARGE SCALE GENOMIC DNA]</scope>
</reference>
<gene>
    <name evidence="7" type="ORF">A2903_02405</name>
</gene>
<evidence type="ECO:0000256" key="5">
    <source>
        <dbReference type="ARBA" id="ARBA00022777"/>
    </source>
</evidence>
<comment type="caution">
    <text evidence="7">The sequence shown here is derived from an EMBL/GenBank/DDBJ whole genome shotgun (WGS) entry which is preliminary data.</text>
</comment>
<accession>A0A1F6WQS1</accession>
<evidence type="ECO:0000259" key="6">
    <source>
        <dbReference type="PROSITE" id="PS50109"/>
    </source>
</evidence>
<dbReference type="InterPro" id="IPR004358">
    <property type="entry name" value="Sig_transdc_His_kin-like_C"/>
</dbReference>
<dbReference type="STRING" id="1801764.A2903_02405"/>
<keyword evidence="3" id="KW-0597">Phosphoprotein</keyword>
<proteinExistence type="predicted"/>
<protein>
    <recommendedName>
        <fullName evidence="2">histidine kinase</fullName>
        <ecNumber evidence="2">2.7.13.3</ecNumber>
    </recommendedName>
</protein>
<dbReference type="Proteomes" id="UP000178184">
    <property type="component" value="Unassembled WGS sequence"/>
</dbReference>
<name>A0A1F6WQS1_9BACT</name>
<evidence type="ECO:0000313" key="7">
    <source>
        <dbReference type="EMBL" id="OGI84239.1"/>
    </source>
</evidence>
<dbReference type="Gene3D" id="1.10.287.130">
    <property type="match status" value="1"/>
</dbReference>
<dbReference type="PANTHER" id="PTHR43547">
    <property type="entry name" value="TWO-COMPONENT HISTIDINE KINASE"/>
    <property type="match status" value="1"/>
</dbReference>
<dbReference type="SUPFAM" id="SSF55874">
    <property type="entry name" value="ATPase domain of HSP90 chaperone/DNA topoisomerase II/histidine kinase"/>
    <property type="match status" value="1"/>
</dbReference>
<dbReference type="Gene3D" id="3.30.565.10">
    <property type="entry name" value="Histidine kinase-like ATPase, C-terminal domain"/>
    <property type="match status" value="1"/>
</dbReference>
<dbReference type="SMART" id="SM00387">
    <property type="entry name" value="HATPase_c"/>
    <property type="match status" value="1"/>
</dbReference>
<evidence type="ECO:0000256" key="2">
    <source>
        <dbReference type="ARBA" id="ARBA00012438"/>
    </source>
</evidence>
<evidence type="ECO:0000256" key="4">
    <source>
        <dbReference type="ARBA" id="ARBA00022679"/>
    </source>
</evidence>